<proteinExistence type="predicted"/>
<dbReference type="AlphaFoldDB" id="A0A4Y1MVT3"/>
<accession>A0A4Y1MVT3</accession>
<gene>
    <name evidence="1" type="ORF">RADP37_05296</name>
</gene>
<evidence type="ECO:0000313" key="1">
    <source>
        <dbReference type="EMBL" id="AWV21709.1"/>
    </source>
</evidence>
<protein>
    <submittedName>
        <fullName evidence="1">Uncharacterized protein</fullName>
    </submittedName>
</protein>
<organism evidence="1">
    <name type="scientific">Roseomonas mucosa</name>
    <dbReference type="NCBI Taxonomy" id="207340"/>
    <lineage>
        <taxon>Bacteria</taxon>
        <taxon>Pseudomonadati</taxon>
        <taxon>Pseudomonadota</taxon>
        <taxon>Alphaproteobacteria</taxon>
        <taxon>Acetobacterales</taxon>
        <taxon>Roseomonadaceae</taxon>
        <taxon>Roseomonas</taxon>
    </lineage>
</organism>
<dbReference type="EMBL" id="CP025189">
    <property type="protein sequence ID" value="AWV21709.1"/>
    <property type="molecule type" value="Genomic_DNA"/>
</dbReference>
<reference evidence="1" key="1">
    <citation type="submission" date="2017-12" db="EMBL/GenBank/DDBJ databases">
        <authorList>
            <person name="Martens C."/>
            <person name="Dahlstrom E."/>
            <person name="Barbian K."/>
            <person name="Sykora L."/>
            <person name="Ricklefs S."/>
            <person name="Bruno D."/>
            <person name="Anzick I."/>
            <person name="Myles I."/>
            <person name="Datta S.K."/>
        </authorList>
    </citation>
    <scope>NUCLEOTIDE SEQUENCE</scope>
    <source>
        <strain evidence="1">AD2</strain>
    </source>
</reference>
<sequence>MTGFLVPGATAPGTAPAGARRFAGRLLVSDLPDLPAVYLAELGSQPAPSTARLAPLGTPGALAVGATPQPRASTSSGTVIRVSDRGWIGEPGDPAVPNVAYGPRLAEPPAIERAIRVLPEDSARGTFQAGELTLLNDDGALDVVGGEWTLAGRPVVIRRGPHRRPTRAAFAEFGLVANLRATSAPMGTDRLTVGLTSAASDLAVPACATYAGTGDIEGDSGLAGQNRPALYGYKRQIQPTLILAGDLIYQVSSRPLAGITGVRDRGAPLDGTTDYPTLAALRAATVPEAHFATCHAQGLIRLGSTPGGQVTVDAAASGNGTHGGICLDLLRGPGGLTDDRVAPGGFLSALPPGQAGFLFSGGTVADALDTVTGACAAWWGSDRLGRIVAGRLLAPQSMGVMARLERWMLAAEPQEVAGTAPRWRQRVGYRALATVQSATDLVGIASEDPAAVAAYGTASQTATAYDTTVAQAYPAAIDPDPLVSGFEAEADAQALAATLLALHGTRRRRFTVQVGRYGSLFDLGDAVEIDHPRLAGRPWIVVGLSERGDTKEATLWGG</sequence>
<name>A0A4Y1MVT3_9PROT</name>
<dbReference type="RefSeq" id="WP_314215254.1">
    <property type="nucleotide sequence ID" value="NZ_CP025189.1"/>
</dbReference>